<dbReference type="EMBL" id="AHMH02000107">
    <property type="protein sequence ID" value="EMM99794.1"/>
    <property type="molecule type" value="Genomic_DNA"/>
</dbReference>
<name>A0ABN0IYZ8_9LEPT</name>
<reference evidence="1 2" key="1">
    <citation type="submission" date="2013-01" db="EMBL/GenBank/DDBJ databases">
        <authorList>
            <person name="Harkins D.M."/>
            <person name="Durkin A.S."/>
            <person name="Brinkac L.M."/>
            <person name="Haft D.H."/>
            <person name="Selengut J.D."/>
            <person name="Sanka R."/>
            <person name="DePew J."/>
            <person name="Purushe J."/>
            <person name="Whelen A.C."/>
            <person name="Vinetz J.M."/>
            <person name="Sutton G.G."/>
            <person name="Nierman W.C."/>
            <person name="Fouts D.E."/>
        </authorList>
    </citation>
    <scope>NUCLEOTIDE SEQUENCE [LARGE SCALE GENOMIC DNA]</scope>
    <source>
        <strain evidence="1 2">2007001578</strain>
    </source>
</reference>
<sequence>MSLRIQAKRSYKKSKNENSKESYDFLEDSYPIFIKKKGVRMESSIKPITHKYKITEDPFEEFSDQIIRDIRNSLSNEIVITHFYFQDLYSYFKLLGEQKSGEIMKELKLIIQAHLRPYDKLYVVNSRSMLTLSPDCKIEVVQGRFNEVVFQVNHLIVDYEIQFMELDSPIDSIEPIWKQLLVSFKST</sequence>
<dbReference type="Proteomes" id="UP000012099">
    <property type="component" value="Unassembled WGS sequence"/>
</dbReference>
<gene>
    <name evidence="1" type="ORF">LEP1GSC035_0797</name>
</gene>
<protein>
    <submittedName>
        <fullName evidence="1">Uncharacterized protein</fullName>
    </submittedName>
</protein>
<organism evidence="1 2">
    <name type="scientific">Leptospira noguchii str. 2007001578</name>
    <dbReference type="NCBI Taxonomy" id="1049974"/>
    <lineage>
        <taxon>Bacteria</taxon>
        <taxon>Pseudomonadati</taxon>
        <taxon>Spirochaetota</taxon>
        <taxon>Spirochaetia</taxon>
        <taxon>Leptospirales</taxon>
        <taxon>Leptospiraceae</taxon>
        <taxon>Leptospira</taxon>
    </lineage>
</organism>
<keyword evidence="2" id="KW-1185">Reference proteome</keyword>
<proteinExistence type="predicted"/>
<evidence type="ECO:0000313" key="2">
    <source>
        <dbReference type="Proteomes" id="UP000012099"/>
    </source>
</evidence>
<accession>A0ABN0IYZ8</accession>
<evidence type="ECO:0000313" key="1">
    <source>
        <dbReference type="EMBL" id="EMM99794.1"/>
    </source>
</evidence>
<comment type="caution">
    <text evidence="1">The sequence shown here is derived from an EMBL/GenBank/DDBJ whole genome shotgun (WGS) entry which is preliminary data.</text>
</comment>